<keyword evidence="3" id="KW-0813">Transport</keyword>
<dbReference type="GO" id="GO:0022857">
    <property type="term" value="F:transmembrane transporter activity"/>
    <property type="evidence" value="ECO:0007669"/>
    <property type="project" value="InterPro"/>
</dbReference>
<dbReference type="SUPFAM" id="SSF103473">
    <property type="entry name" value="MFS general substrate transporter"/>
    <property type="match status" value="1"/>
</dbReference>
<evidence type="ECO:0000313" key="9">
    <source>
        <dbReference type="Proteomes" id="UP000886889"/>
    </source>
</evidence>
<organism evidence="8 9">
    <name type="scientific">Candidatus Merdiplasma excrementigallinarum</name>
    <dbReference type="NCBI Taxonomy" id="2840864"/>
    <lineage>
        <taxon>Bacteria</taxon>
        <taxon>Bacillati</taxon>
        <taxon>Bacillota</taxon>
        <taxon>Clostridia</taxon>
        <taxon>Lachnospirales</taxon>
        <taxon>Lachnospiraceae</taxon>
        <taxon>Lachnospiraceae incertae sedis</taxon>
        <taxon>Candidatus Merdiplasma</taxon>
    </lineage>
</organism>
<feature type="transmembrane region" description="Helical" evidence="7">
    <location>
        <begin position="212"/>
        <end position="231"/>
    </location>
</feature>
<dbReference type="EMBL" id="DVOS01000059">
    <property type="protein sequence ID" value="HIV23670.1"/>
    <property type="molecule type" value="Genomic_DNA"/>
</dbReference>
<keyword evidence="4 7" id="KW-0812">Transmembrane</keyword>
<evidence type="ECO:0000256" key="5">
    <source>
        <dbReference type="ARBA" id="ARBA00022989"/>
    </source>
</evidence>
<name>A0A9D1NZG4_9FIRM</name>
<dbReference type="AlphaFoldDB" id="A0A9D1NZG4"/>
<dbReference type="GO" id="GO:0005886">
    <property type="term" value="C:plasma membrane"/>
    <property type="evidence" value="ECO:0007669"/>
    <property type="project" value="UniProtKB-SubCell"/>
</dbReference>
<evidence type="ECO:0000313" key="8">
    <source>
        <dbReference type="EMBL" id="HIV23670.1"/>
    </source>
</evidence>
<dbReference type="PANTHER" id="PTHR23514:SF3">
    <property type="entry name" value="BYPASS OF STOP CODON PROTEIN 6"/>
    <property type="match status" value="1"/>
</dbReference>
<dbReference type="Gene3D" id="1.20.1250.20">
    <property type="entry name" value="MFS general substrate transporter like domains"/>
    <property type="match status" value="2"/>
</dbReference>
<comment type="caution">
    <text evidence="8">The sequence shown here is derived from an EMBL/GenBank/DDBJ whole genome shotgun (WGS) entry which is preliminary data.</text>
</comment>
<dbReference type="InterPro" id="IPR051788">
    <property type="entry name" value="MFS_Transporter"/>
</dbReference>
<feature type="transmembrane region" description="Helical" evidence="7">
    <location>
        <begin position="99"/>
        <end position="123"/>
    </location>
</feature>
<evidence type="ECO:0000256" key="1">
    <source>
        <dbReference type="ARBA" id="ARBA00004651"/>
    </source>
</evidence>
<feature type="transmembrane region" description="Helical" evidence="7">
    <location>
        <begin position="38"/>
        <end position="58"/>
    </location>
</feature>
<comment type="subcellular location">
    <subcellularLocation>
        <location evidence="1">Cell membrane</location>
        <topology evidence="1">Multi-pass membrane protein</topology>
    </subcellularLocation>
</comment>
<proteinExistence type="inferred from homology"/>
<feature type="transmembrane region" description="Helical" evidence="7">
    <location>
        <begin position="70"/>
        <end position="93"/>
    </location>
</feature>
<feature type="transmembrane region" description="Helical" evidence="7">
    <location>
        <begin position="170"/>
        <end position="191"/>
    </location>
</feature>
<dbReference type="PANTHER" id="PTHR23514">
    <property type="entry name" value="BYPASS OF STOP CODON PROTEIN 6"/>
    <property type="match status" value="1"/>
</dbReference>
<feature type="transmembrane region" description="Helical" evidence="7">
    <location>
        <begin position="335"/>
        <end position="355"/>
    </location>
</feature>
<feature type="transmembrane region" description="Helical" evidence="7">
    <location>
        <begin position="144"/>
        <end position="164"/>
    </location>
</feature>
<evidence type="ECO:0000256" key="2">
    <source>
        <dbReference type="ARBA" id="ARBA00008335"/>
    </source>
</evidence>
<evidence type="ECO:0000256" key="7">
    <source>
        <dbReference type="SAM" id="Phobius"/>
    </source>
</evidence>
<feature type="transmembrane region" description="Helical" evidence="7">
    <location>
        <begin position="280"/>
        <end position="297"/>
    </location>
</feature>
<reference evidence="8" key="2">
    <citation type="journal article" date="2021" name="PeerJ">
        <title>Extensive microbial diversity within the chicken gut microbiome revealed by metagenomics and culture.</title>
        <authorList>
            <person name="Gilroy R."/>
            <person name="Ravi A."/>
            <person name="Getino M."/>
            <person name="Pursley I."/>
            <person name="Horton D.L."/>
            <person name="Alikhan N.F."/>
            <person name="Baker D."/>
            <person name="Gharbi K."/>
            <person name="Hall N."/>
            <person name="Watson M."/>
            <person name="Adriaenssens E.M."/>
            <person name="Foster-Nyarko E."/>
            <person name="Jarju S."/>
            <person name="Secka A."/>
            <person name="Antonio M."/>
            <person name="Oren A."/>
            <person name="Chaudhuri R.R."/>
            <person name="La Ragione R."/>
            <person name="Hildebrand F."/>
            <person name="Pallen M.J."/>
        </authorList>
    </citation>
    <scope>NUCLEOTIDE SEQUENCE</scope>
    <source>
        <strain evidence="8">ChiBcec6-7307</strain>
    </source>
</reference>
<keyword evidence="6 7" id="KW-0472">Membrane</keyword>
<feature type="transmembrane region" description="Helical" evidence="7">
    <location>
        <begin position="367"/>
        <end position="387"/>
    </location>
</feature>
<feature type="transmembrane region" description="Helical" evidence="7">
    <location>
        <begin position="12"/>
        <end position="32"/>
    </location>
</feature>
<dbReference type="Pfam" id="PF07690">
    <property type="entry name" value="MFS_1"/>
    <property type="match status" value="1"/>
</dbReference>
<keyword evidence="5 7" id="KW-1133">Transmembrane helix</keyword>
<evidence type="ECO:0000256" key="4">
    <source>
        <dbReference type="ARBA" id="ARBA00022692"/>
    </source>
</evidence>
<dbReference type="InterPro" id="IPR036259">
    <property type="entry name" value="MFS_trans_sf"/>
</dbReference>
<dbReference type="InterPro" id="IPR011701">
    <property type="entry name" value="MFS"/>
</dbReference>
<sequence>MKKLSYKSTRYACYIAYVTQAMIGIYVPLLFVTFQDSYGISLAEITTMVTLNFFLQLLVDWAAALYADRVGYRVCSVAAHILAAAGLAGLTILPEMMPTPFLGLLCAGMVYSVGGGLLEVLISPIIEACPSDNKESAMSLLHSFYCWGGVAVVLGSTLFFLAFGTGSWKILTLLWALIPLSNAFLFSRVPLASLHQEGEQGLNIRELMKNRMFWILALMMVCAGASEQSVAQWASAFAERGLGVSKAVGDLTGPMMFAALMGTARLLYSRFGKKIDLRKAIMACGVLCLGSYLLISLSPFPALGLVGCGLCGFSVGIFWPGTFSISAVKIRRGGTAMFALLALGGDVGCCAGPALVGSISSVLGDNLAAGILAGTVFPLVLLGGMMAQKAAEQAEDQAGCKDTSGKAGKEMIQ</sequence>
<comment type="similarity">
    <text evidence="2">Belongs to the major facilitator superfamily.</text>
</comment>
<evidence type="ECO:0000256" key="6">
    <source>
        <dbReference type="ARBA" id="ARBA00023136"/>
    </source>
</evidence>
<evidence type="ECO:0000256" key="3">
    <source>
        <dbReference type="ARBA" id="ARBA00022448"/>
    </source>
</evidence>
<protein>
    <submittedName>
        <fullName evidence="8">MFS transporter</fullName>
    </submittedName>
</protein>
<gene>
    <name evidence="8" type="ORF">IAC80_06990</name>
</gene>
<feature type="transmembrane region" description="Helical" evidence="7">
    <location>
        <begin position="303"/>
        <end position="323"/>
    </location>
</feature>
<dbReference type="Proteomes" id="UP000886889">
    <property type="component" value="Unassembled WGS sequence"/>
</dbReference>
<reference evidence="8" key="1">
    <citation type="submission" date="2020-10" db="EMBL/GenBank/DDBJ databases">
        <authorList>
            <person name="Gilroy R."/>
        </authorList>
    </citation>
    <scope>NUCLEOTIDE SEQUENCE</scope>
    <source>
        <strain evidence="8">ChiBcec6-7307</strain>
    </source>
</reference>
<accession>A0A9D1NZG4</accession>
<feature type="transmembrane region" description="Helical" evidence="7">
    <location>
        <begin position="251"/>
        <end position="268"/>
    </location>
</feature>